<dbReference type="AlphaFoldDB" id="A0A0B8P7P0"/>
<feature type="transmembrane region" description="Helical" evidence="8">
    <location>
        <begin position="174"/>
        <end position="192"/>
    </location>
</feature>
<dbReference type="GO" id="GO:0055085">
    <property type="term" value="P:transmembrane transport"/>
    <property type="evidence" value="ECO:0007669"/>
    <property type="project" value="InterPro"/>
</dbReference>
<dbReference type="InterPro" id="IPR038770">
    <property type="entry name" value="Na+/solute_symporter_sf"/>
</dbReference>
<dbReference type="Gene3D" id="1.20.1530.20">
    <property type="match status" value="1"/>
</dbReference>
<protein>
    <submittedName>
        <fullName evidence="9">Transporter</fullName>
    </submittedName>
</protein>
<dbReference type="GO" id="GO:0005886">
    <property type="term" value="C:plasma membrane"/>
    <property type="evidence" value="ECO:0007669"/>
    <property type="project" value="UniProtKB-SubCell"/>
</dbReference>
<dbReference type="EMBL" id="BBSA01000007">
    <property type="protein sequence ID" value="GAM62860.1"/>
    <property type="molecule type" value="Genomic_DNA"/>
</dbReference>
<name>A0A0B8P7P0_9VIBR</name>
<reference evidence="9 10" key="2">
    <citation type="submission" date="2015-01" db="EMBL/GenBank/DDBJ databases">
        <authorList>
            <consortium name="NBRP consortium"/>
            <person name="Sawabe T."/>
            <person name="Meirelles P."/>
            <person name="Feng G."/>
            <person name="Sayaka M."/>
            <person name="Hattori M."/>
            <person name="Ohkuma M."/>
        </authorList>
    </citation>
    <scope>NUCLEOTIDE SEQUENCE [LARGE SCALE GENOMIC DNA]</scope>
    <source>
        <strain evidence="9 10">JCM19232</strain>
    </source>
</reference>
<evidence type="ECO:0000256" key="3">
    <source>
        <dbReference type="ARBA" id="ARBA00022448"/>
    </source>
</evidence>
<feature type="transmembrane region" description="Helical" evidence="8">
    <location>
        <begin position="292"/>
        <end position="315"/>
    </location>
</feature>
<proteinExistence type="inferred from homology"/>
<feature type="transmembrane region" description="Helical" evidence="8">
    <location>
        <begin position="235"/>
        <end position="257"/>
    </location>
</feature>
<feature type="transmembrane region" description="Helical" evidence="8">
    <location>
        <begin position="204"/>
        <end position="223"/>
    </location>
</feature>
<dbReference type="PANTHER" id="PTHR36838:SF4">
    <property type="entry name" value="AUXIN EFFLUX CARRIER FAMILY PROTEIN"/>
    <property type="match status" value="1"/>
</dbReference>
<evidence type="ECO:0000256" key="4">
    <source>
        <dbReference type="ARBA" id="ARBA00022475"/>
    </source>
</evidence>
<evidence type="ECO:0000256" key="5">
    <source>
        <dbReference type="ARBA" id="ARBA00022692"/>
    </source>
</evidence>
<evidence type="ECO:0000256" key="1">
    <source>
        <dbReference type="ARBA" id="ARBA00004651"/>
    </source>
</evidence>
<feature type="transmembrane region" description="Helical" evidence="8">
    <location>
        <begin position="6"/>
        <end position="26"/>
    </location>
</feature>
<feature type="transmembrane region" description="Helical" evidence="8">
    <location>
        <begin position="71"/>
        <end position="94"/>
    </location>
</feature>
<feature type="transmembrane region" description="Helical" evidence="8">
    <location>
        <begin position="130"/>
        <end position="153"/>
    </location>
</feature>
<dbReference type="Proteomes" id="UP000031670">
    <property type="component" value="Unassembled WGS sequence"/>
</dbReference>
<organism evidence="9 10">
    <name type="scientific">Vibrio ishigakensis</name>
    <dbReference type="NCBI Taxonomy" id="1481914"/>
    <lineage>
        <taxon>Bacteria</taxon>
        <taxon>Pseudomonadati</taxon>
        <taxon>Pseudomonadota</taxon>
        <taxon>Gammaproteobacteria</taxon>
        <taxon>Vibrionales</taxon>
        <taxon>Vibrionaceae</taxon>
        <taxon>Vibrio</taxon>
    </lineage>
</organism>
<evidence type="ECO:0000313" key="9">
    <source>
        <dbReference type="EMBL" id="GAM62860.1"/>
    </source>
</evidence>
<feature type="transmembrane region" description="Helical" evidence="8">
    <location>
        <begin position="38"/>
        <end position="59"/>
    </location>
</feature>
<sequence length="322" mass="33652">MGLLDQLLFSISVTGPICLILVMGVVLKRTKVINDEFIQGASTLVFKVTLPTMLFLSLVESDHDFASSLSLVSFSVGSNILFYLFCAIVVGLILKQHADKGVVIQGGFRANTGIIALAYVANLYGNDGLATAAIYVAATTLLYNVLAVICLTPKDGNSSNGKTPSPLKTIGKSITSNPLIISIIAGFTYSMLGLPIPKIASDAGHYFASMTLPLALLCTGGSLDLKSLKHDTAPTWLASSLKLIAMPLLCVVAAYLLGFSGQALGIIFFMTCSPTAAASYVMARAMGGNSTLAANIIALTTIASVATTTIGLIILNSLELLY</sequence>
<evidence type="ECO:0000256" key="6">
    <source>
        <dbReference type="ARBA" id="ARBA00022989"/>
    </source>
</evidence>
<keyword evidence="6 8" id="KW-1133">Transmembrane helix</keyword>
<evidence type="ECO:0000256" key="2">
    <source>
        <dbReference type="ARBA" id="ARBA00010145"/>
    </source>
</evidence>
<dbReference type="PANTHER" id="PTHR36838">
    <property type="entry name" value="AUXIN EFFLUX CARRIER FAMILY PROTEIN"/>
    <property type="match status" value="1"/>
</dbReference>
<evidence type="ECO:0000256" key="8">
    <source>
        <dbReference type="SAM" id="Phobius"/>
    </source>
</evidence>
<feature type="transmembrane region" description="Helical" evidence="8">
    <location>
        <begin position="263"/>
        <end position="283"/>
    </location>
</feature>
<comment type="subcellular location">
    <subcellularLocation>
        <location evidence="1">Cell membrane</location>
        <topology evidence="1">Multi-pass membrane protein</topology>
    </subcellularLocation>
</comment>
<reference evidence="9 10" key="1">
    <citation type="submission" date="2015-01" db="EMBL/GenBank/DDBJ databases">
        <title>Vibrio sp. C5 JCM 19232 whole genome shotgun sequence.</title>
        <authorList>
            <person name="Sawabe T."/>
            <person name="Meirelles P."/>
            <person name="Feng G."/>
            <person name="Sayaka M."/>
            <person name="Hattori M."/>
            <person name="Ohkuma M."/>
        </authorList>
    </citation>
    <scope>NUCLEOTIDE SEQUENCE [LARGE SCALE GENOMIC DNA]</scope>
    <source>
        <strain evidence="9 10">JCM19232</strain>
    </source>
</reference>
<keyword evidence="7 8" id="KW-0472">Membrane</keyword>
<dbReference type="InterPro" id="IPR004776">
    <property type="entry name" value="Mem_transp_PIN-like"/>
</dbReference>
<accession>A0A0B8P7P0</accession>
<evidence type="ECO:0000313" key="10">
    <source>
        <dbReference type="Proteomes" id="UP000031670"/>
    </source>
</evidence>
<keyword evidence="5 8" id="KW-0812">Transmembrane</keyword>
<keyword evidence="3" id="KW-0813">Transport</keyword>
<dbReference type="Pfam" id="PF03547">
    <property type="entry name" value="Mem_trans"/>
    <property type="match status" value="1"/>
</dbReference>
<comment type="caution">
    <text evidence="9">The sequence shown here is derived from an EMBL/GenBank/DDBJ whole genome shotgun (WGS) entry which is preliminary data.</text>
</comment>
<gene>
    <name evidence="9" type="ORF">JCM19232_4537</name>
</gene>
<keyword evidence="4" id="KW-1003">Cell membrane</keyword>
<comment type="similarity">
    <text evidence="2">Belongs to the auxin efflux carrier (TC 2.A.69) family.</text>
</comment>
<evidence type="ECO:0000256" key="7">
    <source>
        <dbReference type="ARBA" id="ARBA00023136"/>
    </source>
</evidence>
<feature type="transmembrane region" description="Helical" evidence="8">
    <location>
        <begin position="106"/>
        <end position="124"/>
    </location>
</feature>